<dbReference type="InterPro" id="IPR020616">
    <property type="entry name" value="Thiolase_N"/>
</dbReference>
<dbReference type="Gene3D" id="3.40.47.10">
    <property type="match status" value="1"/>
</dbReference>
<accession>A0ABQ0X223</accession>
<dbReference type="PANTHER" id="PTHR42689:SF1">
    <property type="entry name" value="ACETYL-COA ACYLTRANSFERASE FADA2 (3-KETOACYL-COA THIOLASE) (BETA-KETOTHIOLASE)-RELATED"/>
    <property type="match status" value="1"/>
</dbReference>
<evidence type="ECO:0000256" key="5">
    <source>
        <dbReference type="SAM" id="MobiDB-lite"/>
    </source>
</evidence>
<feature type="region of interest" description="Disordered" evidence="5">
    <location>
        <begin position="179"/>
        <end position="201"/>
    </location>
</feature>
<dbReference type="InterPro" id="IPR016039">
    <property type="entry name" value="Thiolase-like"/>
</dbReference>
<reference evidence="8 9" key="1">
    <citation type="submission" date="2019-07" db="EMBL/GenBank/DDBJ databases">
        <title>Whole genome shotgun sequence of Kocuria flava NBRC 107626.</title>
        <authorList>
            <person name="Hosoyama A."/>
            <person name="Uohara A."/>
            <person name="Ohji S."/>
            <person name="Ichikawa N."/>
        </authorList>
    </citation>
    <scope>NUCLEOTIDE SEQUENCE [LARGE SCALE GENOMIC DNA]</scope>
    <source>
        <strain evidence="8 9">NBRC 107626</strain>
    </source>
</reference>
<dbReference type="EMBL" id="BJZR01000018">
    <property type="protein sequence ID" value="GEO91686.1"/>
    <property type="molecule type" value="Genomic_DNA"/>
</dbReference>
<dbReference type="InterPro" id="IPR002155">
    <property type="entry name" value="Thiolase"/>
</dbReference>
<dbReference type="SUPFAM" id="SSF53901">
    <property type="entry name" value="Thiolase-like"/>
    <property type="match status" value="2"/>
</dbReference>
<evidence type="ECO:0000313" key="8">
    <source>
        <dbReference type="EMBL" id="GEO91686.1"/>
    </source>
</evidence>
<comment type="similarity">
    <text evidence="1 4">Belongs to the thiolase-like superfamily. Thiolase family.</text>
</comment>
<dbReference type="PANTHER" id="PTHR42689">
    <property type="entry name" value="ACETYL-COA ACYLTRANSFERASE FADA2 (3-KETOACYL-COA THIOLASE) (BETA-KETOTHIOLASE)-RELATED"/>
    <property type="match status" value="1"/>
</dbReference>
<name>A0ABQ0X223_9MICC</name>
<evidence type="ECO:0000313" key="9">
    <source>
        <dbReference type="Proteomes" id="UP000321155"/>
    </source>
</evidence>
<dbReference type="InterPro" id="IPR020617">
    <property type="entry name" value="Thiolase_C"/>
</dbReference>
<comment type="caution">
    <text evidence="8">The sequence shown here is derived from an EMBL/GenBank/DDBJ whole genome shotgun (WGS) entry which is preliminary data.</text>
</comment>
<keyword evidence="9" id="KW-1185">Reference proteome</keyword>
<protein>
    <submittedName>
        <fullName evidence="8">Acetyl-CoA acetyltransferase</fullName>
    </submittedName>
</protein>
<feature type="domain" description="Thiolase C-terminal" evidence="7">
    <location>
        <begin position="311"/>
        <end position="456"/>
    </location>
</feature>
<dbReference type="Proteomes" id="UP000321155">
    <property type="component" value="Unassembled WGS sequence"/>
</dbReference>
<dbReference type="NCBIfam" id="TIGR01930">
    <property type="entry name" value="AcCoA-C-Actrans"/>
    <property type="match status" value="1"/>
</dbReference>
<feature type="region of interest" description="Disordered" evidence="5">
    <location>
        <begin position="1"/>
        <end position="22"/>
    </location>
</feature>
<keyword evidence="2 4" id="KW-0808">Transferase</keyword>
<evidence type="ECO:0000256" key="1">
    <source>
        <dbReference type="ARBA" id="ARBA00010982"/>
    </source>
</evidence>
<dbReference type="Pfam" id="PF00108">
    <property type="entry name" value="Thiolase_N"/>
    <property type="match status" value="1"/>
</dbReference>
<dbReference type="CDD" id="cd00751">
    <property type="entry name" value="thiolase"/>
    <property type="match status" value="1"/>
</dbReference>
<gene>
    <name evidence="8" type="primary">atoB</name>
    <name evidence="8" type="ORF">KFL01_09920</name>
</gene>
<dbReference type="RefSeq" id="WP_083529340.1">
    <property type="nucleotide sequence ID" value="NZ_BJZR01000018.1"/>
</dbReference>
<evidence type="ECO:0000259" key="6">
    <source>
        <dbReference type="Pfam" id="PF00108"/>
    </source>
</evidence>
<dbReference type="InterPro" id="IPR050521">
    <property type="entry name" value="3-ketoacyl-CoA_Thiolase"/>
</dbReference>
<keyword evidence="3 4" id="KW-0012">Acyltransferase</keyword>
<evidence type="ECO:0000259" key="7">
    <source>
        <dbReference type="Pfam" id="PF02803"/>
    </source>
</evidence>
<evidence type="ECO:0000256" key="3">
    <source>
        <dbReference type="ARBA" id="ARBA00023315"/>
    </source>
</evidence>
<dbReference type="Pfam" id="PF02803">
    <property type="entry name" value="Thiolase_C"/>
    <property type="match status" value="1"/>
</dbReference>
<dbReference type="NCBIfam" id="NF006740">
    <property type="entry name" value="PRK09268.1"/>
    <property type="match status" value="1"/>
</dbReference>
<feature type="domain" description="Thiolase N-terminal" evidence="6">
    <location>
        <begin position="33"/>
        <end position="300"/>
    </location>
</feature>
<proteinExistence type="inferred from homology"/>
<evidence type="ECO:0000256" key="2">
    <source>
        <dbReference type="ARBA" id="ARBA00022679"/>
    </source>
</evidence>
<organism evidence="8 9">
    <name type="scientific">Kocuria flava</name>
    <dbReference type="NCBI Taxonomy" id="446860"/>
    <lineage>
        <taxon>Bacteria</taxon>
        <taxon>Bacillati</taxon>
        <taxon>Actinomycetota</taxon>
        <taxon>Actinomycetes</taxon>
        <taxon>Micrococcales</taxon>
        <taxon>Micrococcaceae</taxon>
        <taxon>Kocuria</taxon>
    </lineage>
</organism>
<evidence type="ECO:0000256" key="4">
    <source>
        <dbReference type="RuleBase" id="RU003557"/>
    </source>
</evidence>
<sequence>MTETPRPAEQTETTAEHTVPAAAERTGVARRAVVVGGNRIPFARAHGAYASASNQEMLTAALDGLAARCGLAGERIGEVAAGAVLKHPKDFNLTREAVLGSVLDPRTPAFDVQQACATGMEAVSTLVNKIRLGQIDSGIAGGVDSASDAPIVVGEGLRQVLLELNRARSTGQKLKALSRLRPGDLKPAAPGTGEPRTGLSMGEHQALTTARWEISRQAQDELAAASHRNLAAAWERGFFDDLATPFRGLARDNNLRPDSTVDKLAGLKPVFGRSLDAEATMTAGNSTALTDGASTVLLSSVEWAEEHRLPVLADVVDVEAAAVDFVHGDEGLLMAGAYAVPRLLARQGLSLEDFDLVEIHEAFASTVLSTLAAWEDERFGRERLGLDGAFGTVDRSRLNVAGSSLAAGHPFAATGGRIVATLAKLLRERAERTGRPARGLISVCAAGGLGVTAVLEAR</sequence>